<dbReference type="InterPro" id="IPR001881">
    <property type="entry name" value="EGF-like_Ca-bd_dom"/>
</dbReference>
<gene>
    <name evidence="12" type="ORF">EOD39_5911</name>
</gene>
<proteinExistence type="predicted"/>
<keyword evidence="4" id="KW-0732">Signal</keyword>
<evidence type="ECO:0000313" key="12">
    <source>
        <dbReference type="EMBL" id="RXM32870.1"/>
    </source>
</evidence>
<feature type="domain" description="EGF-like" evidence="11">
    <location>
        <begin position="1041"/>
        <end position="1080"/>
    </location>
</feature>
<feature type="compositionally biased region" description="Low complexity" evidence="10">
    <location>
        <begin position="669"/>
        <end position="703"/>
    </location>
</feature>
<comment type="caution">
    <text evidence="12">The sequence shown here is derived from an EMBL/GenBank/DDBJ whole genome shotgun (WGS) entry which is preliminary data.</text>
</comment>
<feature type="compositionally biased region" description="Polar residues" evidence="10">
    <location>
        <begin position="138"/>
        <end position="158"/>
    </location>
</feature>
<dbReference type="GO" id="GO:0005886">
    <property type="term" value="C:plasma membrane"/>
    <property type="evidence" value="ECO:0007669"/>
    <property type="project" value="UniProtKB-SubCell"/>
</dbReference>
<evidence type="ECO:0000256" key="8">
    <source>
        <dbReference type="ARBA" id="ARBA00023180"/>
    </source>
</evidence>
<dbReference type="InterPro" id="IPR000152">
    <property type="entry name" value="EGF-type_Asp/Asn_hydroxyl_site"/>
</dbReference>
<feature type="compositionally biased region" description="Polar residues" evidence="10">
    <location>
        <begin position="69"/>
        <end position="80"/>
    </location>
</feature>
<feature type="compositionally biased region" description="Low complexity" evidence="10">
    <location>
        <begin position="710"/>
        <end position="743"/>
    </location>
</feature>
<sequence length="1349" mass="142305">MVLGLFKPLRAEAYSNRTDVARAASSTDISDFTPNVTDGLSGSTDLPSEPGMSSITASPSASEAGWGDSTATGGTDSISGFSKDKEPLEAASTATGQSGQSSTFADLESWESPSQTDSTYISTTFTRAGERTLLSVSMNSTSPYTGVSDSSQPAQADTTDVEPSESGEGSSPKQSEFVVTSTGPASRNTSEGLIESTTELSQNETSSGSFLNVTQSSTDTTSVSTPNTTLPFTSPSSKNTTTTTSNTSEQTDAAGTSLSSSTLTTSSSSSSSTSGSSTSESLPPSSSGDSVTNGTQFSSDSSAAPVTNTAVVTESSPGSSFTGTEDYTERPLSHTVENSTGSAVTTVPEVQTDTERPLDDSSTKLSYSGRTSTNSSSVEPFPTETNSTAETTDILATTQGGITHRTTISDTTQLTSTASPMTTHLYLPSTTEESETDGTTPFTTRTTFEPQTTGGASEHLTRTDGASTDSSTSPSAFYTDGTTLVFETSTATPGRTSENNEPTTVTYRTTAPSMTTETLSTTAQLTEKATTVVQVTSTKVLVTTTVTPATGQSGQSSTFADLESWESPSQTDSTYISTTFTRAGERTLLSVSMNSTSPYTGVSDSSQPAQADTTDVEPSESGEGSSPKQSEFVVTSTGPTSRNTSEGLIESTTELSQNETSGGSFPNVTQSSTDTTSVSTPNTTLPFTSPSSKNTTTTTSNTSEQTDAAGTSLSSSTLTTSSSSSSSTSGSSTSESLPPSSSGDSVTNGTQFSSDSSAAPVTNTAVVTESSPGSSFTGTEDYTERPLSHTVENSTGSAVTTVPEVQTDTERPLDDSSTKLSYSGRTSTNSSSEEPFPTETNSTAETTDILATTQGGITHRTTISDTTQLTSTASPMTTHLYLPSTTEESETDGTTPFTTRTTFEPQTTGGASEHLTRTDGASTDSSTSPSAFYTDGTTLVFETSTATPGRTSENNEPTTVTYRTTAPSMTTETLSTTAQLTEKATTVVQVTSTKVLVTTTVTPVSICKQHPCNNDGKCVLENGDRRCSCPPAWQGDDCSEDVDECLSSLCPADSTCVNTHGSFTCECPLGYTLEEGRRCALARTFLGTFLLNDTNIRITETQEIQRELLHMLNTSLSHFRGYHRSTFTITREANWLNISAVNLFSIASNVTSQEVLASVQQYMRKWSPTNEHSDLLHSLAYTAVSLCSLKVPRCDLDTSQCSDAYGIAFCQCKPGYFKYNDNDHSCRACDDGHKLENGTCVRKDKNDISKLIFKSGEFQMSPYAEHPKSNRISVEWGRETIEMQENGSTKNLLQMTDIYYSPGPRTHEVDRNGLLPYTGLPGSRHSAIIYPGQYNPSFTGDEARRRDYF</sequence>
<comment type="caution">
    <text evidence="9">Lacks conserved residue(s) required for the propagation of feature annotation.</text>
</comment>
<evidence type="ECO:0000256" key="1">
    <source>
        <dbReference type="ARBA" id="ARBA00004236"/>
    </source>
</evidence>
<dbReference type="FunFam" id="2.10.25.10:FF:000610">
    <property type="entry name" value="protein HEG homolog 1 isoform X1"/>
    <property type="match status" value="1"/>
</dbReference>
<feature type="compositionally biased region" description="Low complexity" evidence="10">
    <location>
        <begin position="821"/>
        <end position="832"/>
    </location>
</feature>
<keyword evidence="8" id="KW-0325">Glycoprotein</keyword>
<feature type="domain" description="EGF-like" evidence="11">
    <location>
        <begin position="1003"/>
        <end position="1039"/>
    </location>
</feature>
<feature type="compositionally biased region" description="Low complexity" evidence="10">
    <location>
        <begin position="214"/>
        <end position="248"/>
    </location>
</feature>
<dbReference type="InterPro" id="IPR018097">
    <property type="entry name" value="EGF_Ca-bd_CS"/>
</dbReference>
<dbReference type="PROSITE" id="PS00022">
    <property type="entry name" value="EGF_1"/>
    <property type="match status" value="1"/>
</dbReference>
<feature type="compositionally biased region" description="Polar residues" evidence="10">
    <location>
        <begin position="173"/>
        <end position="213"/>
    </location>
</feature>
<feature type="compositionally biased region" description="Polar residues" evidence="10">
    <location>
        <begin position="790"/>
        <end position="806"/>
    </location>
</feature>
<evidence type="ECO:0000313" key="13">
    <source>
        <dbReference type="Proteomes" id="UP000289886"/>
    </source>
</evidence>
<evidence type="ECO:0000256" key="2">
    <source>
        <dbReference type="ARBA" id="ARBA00022475"/>
    </source>
</evidence>
<dbReference type="InterPro" id="IPR049883">
    <property type="entry name" value="NOTCH1_EGF-like"/>
</dbReference>
<feature type="region of interest" description="Disordered" evidence="10">
    <location>
        <begin position="428"/>
        <end position="483"/>
    </location>
</feature>
<name>A0A444UCG4_ACIRT</name>
<feature type="region of interest" description="Disordered" evidence="10">
    <location>
        <begin position="883"/>
        <end position="933"/>
    </location>
</feature>
<evidence type="ECO:0000256" key="4">
    <source>
        <dbReference type="ARBA" id="ARBA00022729"/>
    </source>
</evidence>
<protein>
    <submittedName>
        <fullName evidence="12">Protein HEG</fullName>
    </submittedName>
</protein>
<dbReference type="GO" id="GO:0005509">
    <property type="term" value="F:calcium ion binding"/>
    <property type="evidence" value="ECO:0007669"/>
    <property type="project" value="InterPro"/>
</dbReference>
<dbReference type="PROSITE" id="PS50026">
    <property type="entry name" value="EGF_3"/>
    <property type="match status" value="2"/>
</dbReference>
<dbReference type="PANTHER" id="PTHR24037:SF3">
    <property type="entry name" value="PROTEIN HEG HOMOLOG 1"/>
    <property type="match status" value="1"/>
</dbReference>
<dbReference type="PROSITE" id="PS00010">
    <property type="entry name" value="ASX_HYDROXYL"/>
    <property type="match status" value="1"/>
</dbReference>
<dbReference type="SMART" id="SM00181">
    <property type="entry name" value="EGF"/>
    <property type="match status" value="3"/>
</dbReference>
<dbReference type="EMBL" id="SCEB01214838">
    <property type="protein sequence ID" value="RXM32870.1"/>
    <property type="molecule type" value="Genomic_DNA"/>
</dbReference>
<dbReference type="Gene3D" id="2.10.25.10">
    <property type="entry name" value="Laminin"/>
    <property type="match status" value="2"/>
</dbReference>
<keyword evidence="7 9" id="KW-1015">Disulfide bond</keyword>
<keyword evidence="6" id="KW-0472">Membrane</keyword>
<evidence type="ECO:0000256" key="9">
    <source>
        <dbReference type="PROSITE-ProRule" id="PRU00076"/>
    </source>
</evidence>
<feature type="compositionally biased region" description="Basic and acidic residues" evidence="10">
    <location>
        <begin position="808"/>
        <end position="817"/>
    </location>
</feature>
<dbReference type="PANTHER" id="PTHR24037">
    <property type="entry name" value="HEART DEVELOPMENT PROTEIN WITH EGF-LIKE DOMAINS 1"/>
    <property type="match status" value="1"/>
</dbReference>
<feature type="compositionally biased region" description="Low complexity" evidence="10">
    <location>
        <begin position="892"/>
        <end position="909"/>
    </location>
</feature>
<feature type="compositionally biased region" description="Low complexity" evidence="10">
    <location>
        <begin position="366"/>
        <end position="377"/>
    </location>
</feature>
<keyword evidence="2" id="KW-1003">Cell membrane</keyword>
<feature type="compositionally biased region" description="Polar residues" evidence="10">
    <location>
        <begin position="594"/>
        <end position="613"/>
    </location>
</feature>
<feature type="compositionally biased region" description="Basic and acidic residues" evidence="10">
    <location>
        <begin position="353"/>
        <end position="362"/>
    </location>
</feature>
<reference evidence="12 13" key="1">
    <citation type="submission" date="2019-01" db="EMBL/GenBank/DDBJ databases">
        <title>Draft Genome and Complete Hox-Cluster Characterization of the Sterlet Sturgeon (Acipenser ruthenus).</title>
        <authorList>
            <person name="Wei Q."/>
        </authorList>
    </citation>
    <scope>NUCLEOTIDE SEQUENCE [LARGE SCALE GENOMIC DNA]</scope>
    <source>
        <strain evidence="12">WHYD16114868_AA</strain>
        <tissue evidence="12">Blood</tissue>
    </source>
</reference>
<feature type="region of interest" description="Disordered" evidence="10">
    <location>
        <begin position="23"/>
        <end position="118"/>
    </location>
</feature>
<dbReference type="Pfam" id="PF07974">
    <property type="entry name" value="EGF_2"/>
    <property type="match status" value="1"/>
</dbReference>
<feature type="region of interest" description="Disordered" evidence="10">
    <location>
        <begin position="548"/>
        <end position="573"/>
    </location>
</feature>
<dbReference type="PROSITE" id="PS01187">
    <property type="entry name" value="EGF_CA"/>
    <property type="match status" value="1"/>
</dbReference>
<evidence type="ECO:0000256" key="10">
    <source>
        <dbReference type="SAM" id="MobiDB-lite"/>
    </source>
</evidence>
<keyword evidence="3 9" id="KW-0245">EGF-like domain</keyword>
<organism evidence="12 13">
    <name type="scientific">Acipenser ruthenus</name>
    <name type="common">Sterlet sturgeon</name>
    <dbReference type="NCBI Taxonomy" id="7906"/>
    <lineage>
        <taxon>Eukaryota</taxon>
        <taxon>Metazoa</taxon>
        <taxon>Chordata</taxon>
        <taxon>Craniata</taxon>
        <taxon>Vertebrata</taxon>
        <taxon>Euteleostomi</taxon>
        <taxon>Actinopterygii</taxon>
        <taxon>Chondrostei</taxon>
        <taxon>Acipenseriformes</taxon>
        <taxon>Acipenseridae</taxon>
        <taxon>Acipenser</taxon>
    </lineage>
</organism>
<feature type="compositionally biased region" description="Polar residues" evidence="10">
    <location>
        <begin position="628"/>
        <end position="668"/>
    </location>
</feature>
<evidence type="ECO:0000259" key="11">
    <source>
        <dbReference type="PROSITE" id="PS50026"/>
    </source>
</evidence>
<feature type="compositionally biased region" description="Low complexity" evidence="10">
    <location>
        <begin position="90"/>
        <end position="103"/>
    </location>
</feature>
<dbReference type="Pfam" id="PF07645">
    <property type="entry name" value="EGF_CA"/>
    <property type="match status" value="1"/>
</dbReference>
<feature type="compositionally biased region" description="Polar residues" evidence="10">
    <location>
        <begin position="744"/>
        <end position="780"/>
    </location>
</feature>
<dbReference type="InterPro" id="IPR000742">
    <property type="entry name" value="EGF"/>
</dbReference>
<evidence type="ECO:0000256" key="3">
    <source>
        <dbReference type="ARBA" id="ARBA00022536"/>
    </source>
</evidence>
<feature type="compositionally biased region" description="Low complexity" evidence="10">
    <location>
        <begin position="255"/>
        <end position="288"/>
    </location>
</feature>
<dbReference type="Proteomes" id="UP000289886">
    <property type="component" value="Unassembled WGS sequence"/>
</dbReference>
<feature type="compositionally biased region" description="Low complexity" evidence="10">
    <location>
        <begin position="437"/>
        <end position="454"/>
    </location>
</feature>
<comment type="subcellular location">
    <subcellularLocation>
        <location evidence="1">Cell membrane</location>
    </subcellularLocation>
</comment>
<dbReference type="InterPro" id="IPR009030">
    <property type="entry name" value="Growth_fac_rcpt_cys_sf"/>
</dbReference>
<evidence type="ECO:0000256" key="5">
    <source>
        <dbReference type="ARBA" id="ARBA00022737"/>
    </source>
</evidence>
<evidence type="ECO:0000256" key="6">
    <source>
        <dbReference type="ARBA" id="ARBA00023136"/>
    </source>
</evidence>
<dbReference type="CDD" id="cd00054">
    <property type="entry name" value="EGF_CA"/>
    <property type="match status" value="2"/>
</dbReference>
<keyword evidence="5" id="KW-0677">Repeat</keyword>
<feature type="compositionally biased region" description="Polar residues" evidence="10">
    <location>
        <begin position="335"/>
        <end position="351"/>
    </location>
</feature>
<accession>A0A444UCG4</accession>
<feature type="region of interest" description="Disordered" evidence="10">
    <location>
        <begin position="138"/>
        <end position="390"/>
    </location>
</feature>
<dbReference type="SMART" id="SM00179">
    <property type="entry name" value="EGF_CA"/>
    <property type="match status" value="1"/>
</dbReference>
<keyword evidence="13" id="KW-1185">Reference proteome</keyword>
<feature type="compositionally biased region" description="Polar residues" evidence="10">
    <location>
        <begin position="24"/>
        <end position="61"/>
    </location>
</feature>
<feature type="compositionally biased region" description="Polar residues" evidence="10">
    <location>
        <begin position="464"/>
        <end position="483"/>
    </location>
</feature>
<feature type="compositionally biased region" description="Polar residues" evidence="10">
    <location>
        <begin position="289"/>
        <end position="325"/>
    </location>
</feature>
<feature type="compositionally biased region" description="Polar residues" evidence="10">
    <location>
        <begin position="919"/>
        <end position="933"/>
    </location>
</feature>
<feature type="region of interest" description="Disordered" evidence="10">
    <location>
        <begin position="594"/>
        <end position="843"/>
    </location>
</feature>
<dbReference type="PROSITE" id="PS01186">
    <property type="entry name" value="EGF_2"/>
    <property type="match status" value="1"/>
</dbReference>
<dbReference type="SUPFAM" id="SSF57184">
    <property type="entry name" value="Growth factor receptor domain"/>
    <property type="match status" value="2"/>
</dbReference>
<dbReference type="InterPro" id="IPR013111">
    <property type="entry name" value="EGF_extracell"/>
</dbReference>
<evidence type="ECO:0000256" key="7">
    <source>
        <dbReference type="ARBA" id="ARBA00023157"/>
    </source>
</evidence>
<feature type="disulfide bond" evidence="9">
    <location>
        <begin position="1029"/>
        <end position="1038"/>
    </location>
</feature>